<sequence>MHAVGDPSLLSGLHHLPQDATRSATLPDGSQLPIIGVGTIQMNGFNIPDVYLVDGVTVNLISVGRLATNHNISCCFYSNRCRLVMLGDGTRVGEAVLDDDGVYGLRFLQVPA</sequence>
<dbReference type="AlphaFoldDB" id="A0A368SAU3"/>
<name>A0A368SAU3_SETIT</name>
<reference evidence="1" key="2">
    <citation type="submission" date="2015-07" db="EMBL/GenBank/DDBJ databases">
        <authorList>
            <person name="Noorani M."/>
        </authorList>
    </citation>
    <scope>NUCLEOTIDE SEQUENCE</scope>
    <source>
        <strain evidence="1">Yugu1</strain>
    </source>
</reference>
<reference evidence="1" key="1">
    <citation type="journal article" date="2012" name="Nat. Biotechnol.">
        <title>Reference genome sequence of the model plant Setaria.</title>
        <authorList>
            <person name="Bennetzen J.L."/>
            <person name="Schmutz J."/>
            <person name="Wang H."/>
            <person name="Percifield R."/>
            <person name="Hawkins J."/>
            <person name="Pontaroli A.C."/>
            <person name="Estep M."/>
            <person name="Feng L."/>
            <person name="Vaughn J.N."/>
            <person name="Grimwood J."/>
            <person name="Jenkins J."/>
            <person name="Barry K."/>
            <person name="Lindquist E."/>
            <person name="Hellsten U."/>
            <person name="Deshpande S."/>
            <person name="Wang X."/>
            <person name="Wu X."/>
            <person name="Mitros T."/>
            <person name="Triplett J."/>
            <person name="Yang X."/>
            <person name="Ye C.Y."/>
            <person name="Mauro-Herrera M."/>
            <person name="Wang L."/>
            <person name="Li P."/>
            <person name="Sharma M."/>
            <person name="Sharma R."/>
            <person name="Ronald P.C."/>
            <person name="Panaud O."/>
            <person name="Kellogg E.A."/>
            <person name="Brutnell T.P."/>
            <person name="Doust A.N."/>
            <person name="Tuskan G.A."/>
            <person name="Rokhsar D."/>
            <person name="Devos K.M."/>
        </authorList>
    </citation>
    <scope>NUCLEOTIDE SEQUENCE [LARGE SCALE GENOMIC DNA]</scope>
    <source>
        <strain evidence="1">Yugu1</strain>
    </source>
</reference>
<dbReference type="STRING" id="4555.A0A368SAU3"/>
<proteinExistence type="predicted"/>
<dbReference type="EMBL" id="CM003535">
    <property type="protein sequence ID" value="RCV39552.1"/>
    <property type="molecule type" value="Genomic_DNA"/>
</dbReference>
<gene>
    <name evidence="1" type="ORF">SETIT_8G233800v2</name>
</gene>
<accession>A0A368SAU3</accession>
<protein>
    <submittedName>
        <fullName evidence="1">Uncharacterized protein</fullName>
    </submittedName>
</protein>
<dbReference type="OrthoDB" id="669612at2759"/>
<evidence type="ECO:0000313" key="1">
    <source>
        <dbReference type="EMBL" id="RCV39552.1"/>
    </source>
</evidence>
<organism evidence="1">
    <name type="scientific">Setaria italica</name>
    <name type="common">Foxtail millet</name>
    <name type="synonym">Panicum italicum</name>
    <dbReference type="NCBI Taxonomy" id="4555"/>
    <lineage>
        <taxon>Eukaryota</taxon>
        <taxon>Viridiplantae</taxon>
        <taxon>Streptophyta</taxon>
        <taxon>Embryophyta</taxon>
        <taxon>Tracheophyta</taxon>
        <taxon>Spermatophyta</taxon>
        <taxon>Magnoliopsida</taxon>
        <taxon>Liliopsida</taxon>
        <taxon>Poales</taxon>
        <taxon>Poaceae</taxon>
        <taxon>PACMAD clade</taxon>
        <taxon>Panicoideae</taxon>
        <taxon>Panicodae</taxon>
        <taxon>Paniceae</taxon>
        <taxon>Cenchrinae</taxon>
        <taxon>Setaria</taxon>
    </lineage>
</organism>